<dbReference type="InterPro" id="IPR002589">
    <property type="entry name" value="Macro_dom"/>
</dbReference>
<proteinExistence type="predicted"/>
<dbReference type="InterPro" id="IPR050892">
    <property type="entry name" value="ADP-ribose_metab_enzymes"/>
</dbReference>
<reference evidence="3 4" key="1">
    <citation type="submission" date="2023-05" db="EMBL/GenBank/DDBJ databases">
        <title>Draft genome of Paenibacillus sp. CCS26.</title>
        <authorList>
            <person name="Akita H."/>
            <person name="Shinto Y."/>
            <person name="Kimura Z."/>
        </authorList>
    </citation>
    <scope>NUCLEOTIDE SEQUENCE [LARGE SCALE GENOMIC DNA]</scope>
    <source>
        <strain evidence="3 4">CCS26</strain>
    </source>
</reference>
<dbReference type="RefSeq" id="WP_317979387.1">
    <property type="nucleotide sequence ID" value="NZ_BTCL01000004.1"/>
</dbReference>
<dbReference type="Proteomes" id="UP001285921">
    <property type="component" value="Unassembled WGS sequence"/>
</dbReference>
<sequence length="141" mass="16155">MDFKEIKKDLFTMTEDYDLAHCISADAKMGAGIAVEFRKRFKLKSLQDMADKSPLEIGKCYRVGRALNLITKSKYWHKPTYESLTQAVVSMKELCLAEGITKLAMPQIGCGLDKLQWGKVREIITEVFEDTEVEIIVCHYR</sequence>
<organism evidence="3 4">
    <name type="scientific">Paenibacillus glycanilyticus</name>
    <dbReference type="NCBI Taxonomy" id="126569"/>
    <lineage>
        <taxon>Bacteria</taxon>
        <taxon>Bacillati</taxon>
        <taxon>Bacillota</taxon>
        <taxon>Bacilli</taxon>
        <taxon>Bacillales</taxon>
        <taxon>Paenibacillaceae</taxon>
        <taxon>Paenibacillus</taxon>
    </lineage>
</organism>
<dbReference type="InterPro" id="IPR043472">
    <property type="entry name" value="Macro_dom-like"/>
</dbReference>
<evidence type="ECO:0000256" key="1">
    <source>
        <dbReference type="ARBA" id="ARBA00035885"/>
    </source>
</evidence>
<dbReference type="PANTHER" id="PTHR12521:SF0">
    <property type="entry name" value="ADP-RIBOSE GLYCOHYDROLASE OARD1"/>
    <property type="match status" value="1"/>
</dbReference>
<dbReference type="SUPFAM" id="SSF52949">
    <property type="entry name" value="Macro domain-like"/>
    <property type="match status" value="1"/>
</dbReference>
<comment type="catalytic activity">
    <reaction evidence="1">
        <text>an N-(ADP-alpha-D-ribosyl)-thymidine in DNA + H2O = a thymidine in DNA + ADP-D-ribose</text>
        <dbReference type="Rhea" id="RHEA:71655"/>
        <dbReference type="Rhea" id="RHEA-COMP:13556"/>
        <dbReference type="Rhea" id="RHEA-COMP:18051"/>
        <dbReference type="ChEBI" id="CHEBI:15377"/>
        <dbReference type="ChEBI" id="CHEBI:57967"/>
        <dbReference type="ChEBI" id="CHEBI:137386"/>
        <dbReference type="ChEBI" id="CHEBI:191199"/>
    </reaction>
    <physiologicalReaction direction="left-to-right" evidence="1">
        <dbReference type="Rhea" id="RHEA:71656"/>
    </physiologicalReaction>
</comment>
<dbReference type="PANTHER" id="PTHR12521">
    <property type="entry name" value="PROTEIN C6ORF130"/>
    <property type="match status" value="1"/>
</dbReference>
<protein>
    <recommendedName>
        <fullName evidence="2">Macro domain-containing protein</fullName>
    </recommendedName>
</protein>
<feature type="domain" description="Macro" evidence="2">
    <location>
        <begin position="1"/>
        <end position="141"/>
    </location>
</feature>
<evidence type="ECO:0000259" key="2">
    <source>
        <dbReference type="PROSITE" id="PS51154"/>
    </source>
</evidence>
<dbReference type="CDD" id="cd02901">
    <property type="entry name" value="Macro_Poa1p-like"/>
    <property type="match status" value="1"/>
</dbReference>
<dbReference type="EMBL" id="BTCL01000004">
    <property type="protein sequence ID" value="GMK44379.1"/>
    <property type="molecule type" value="Genomic_DNA"/>
</dbReference>
<name>A0ABQ6NHZ8_9BACL</name>
<dbReference type="Pfam" id="PF01661">
    <property type="entry name" value="Macro"/>
    <property type="match status" value="1"/>
</dbReference>
<evidence type="ECO:0000313" key="3">
    <source>
        <dbReference type="EMBL" id="GMK44379.1"/>
    </source>
</evidence>
<evidence type="ECO:0000313" key="4">
    <source>
        <dbReference type="Proteomes" id="UP001285921"/>
    </source>
</evidence>
<accession>A0ABQ6NHZ8</accession>
<gene>
    <name evidence="3" type="ORF">PghCCS26_15070</name>
</gene>
<comment type="caution">
    <text evidence="3">The sequence shown here is derived from an EMBL/GenBank/DDBJ whole genome shotgun (WGS) entry which is preliminary data.</text>
</comment>
<dbReference type="Gene3D" id="3.40.220.10">
    <property type="entry name" value="Leucine Aminopeptidase, subunit E, domain 1"/>
    <property type="match status" value="1"/>
</dbReference>
<dbReference type="PROSITE" id="PS51154">
    <property type="entry name" value="MACRO"/>
    <property type="match status" value="1"/>
</dbReference>
<keyword evidence="4" id="KW-1185">Reference proteome</keyword>